<keyword evidence="6" id="KW-0997">Cell inner membrane</keyword>
<feature type="transmembrane region" description="Helical" evidence="6">
    <location>
        <begin position="129"/>
        <end position="146"/>
    </location>
</feature>
<proteinExistence type="inferred from homology"/>
<protein>
    <recommendedName>
        <fullName evidence="6">Copper resistance protein D</fullName>
    </recommendedName>
</protein>
<evidence type="ECO:0000256" key="1">
    <source>
        <dbReference type="ARBA" id="ARBA00004651"/>
    </source>
</evidence>
<keyword evidence="5 6" id="KW-0472">Membrane</keyword>
<evidence type="ECO:0000256" key="2">
    <source>
        <dbReference type="ARBA" id="ARBA00022475"/>
    </source>
</evidence>
<evidence type="ECO:0000313" key="8">
    <source>
        <dbReference type="EMBL" id="ALS34554.1"/>
    </source>
</evidence>
<dbReference type="GO" id="GO:0005886">
    <property type="term" value="C:plasma membrane"/>
    <property type="evidence" value="ECO:0007669"/>
    <property type="project" value="UniProtKB-SubCell"/>
</dbReference>
<dbReference type="EMBL" id="CP011035">
    <property type="protein sequence ID" value="ALS34554.1"/>
    <property type="molecule type" value="Genomic_DNA"/>
</dbReference>
<name>A0A0U2WMH2_9GAMM</name>
<comment type="subcellular location">
    <subcellularLocation>
        <location evidence="6">Cell inner membrane</location>
        <topology evidence="6">Multi-pass membrane protein</topology>
    </subcellularLocation>
    <subcellularLocation>
        <location evidence="1">Cell membrane</location>
        <topology evidence="1">Multi-pass membrane protein</topology>
    </subcellularLocation>
</comment>
<feature type="transmembrane region" description="Helical" evidence="6">
    <location>
        <begin position="158"/>
        <end position="181"/>
    </location>
</feature>
<feature type="transmembrane region" description="Helical" evidence="6">
    <location>
        <begin position="93"/>
        <end position="117"/>
    </location>
</feature>
<evidence type="ECO:0000256" key="4">
    <source>
        <dbReference type="ARBA" id="ARBA00022989"/>
    </source>
</evidence>
<comment type="similarity">
    <text evidence="6">Belongs to the CopD family.</text>
</comment>
<dbReference type="InterPro" id="IPR008457">
    <property type="entry name" value="Cu-R_CopD_dom"/>
</dbReference>
<dbReference type="GO" id="GO:0006825">
    <property type="term" value="P:copper ion transport"/>
    <property type="evidence" value="ECO:0007669"/>
    <property type="project" value="InterPro"/>
</dbReference>
<evidence type="ECO:0000313" key="9">
    <source>
        <dbReference type="Proteomes" id="UP000065261"/>
    </source>
</evidence>
<comment type="function">
    <text evidence="6">Involved in copper resistance.</text>
</comment>
<dbReference type="InterPro" id="IPR032694">
    <property type="entry name" value="CopC/D"/>
</dbReference>
<evidence type="ECO:0000256" key="3">
    <source>
        <dbReference type="ARBA" id="ARBA00022692"/>
    </source>
</evidence>
<evidence type="ECO:0000256" key="6">
    <source>
        <dbReference type="RuleBase" id="RU369037"/>
    </source>
</evidence>
<sequence>MQLSDWSVLLLLLKIVSYLAIAALAGCLLIRLLNNESTTPDKQLSCFNRYLKRWQITLVMVGFIGAILQIPIEAGAMAESGFAGMIDPFMLDIIWQSVIGEQVSIRVPAFIIALFAVCTWRTHSNSANVANFVITLLALVILTYSFTLTGHSAEKGLLIKSILTLHLIAIASWIGSLWPLYKSCQLLSLNTIKHLMERFGQLAIIIIAVLLISGITLLWQYLNSFSVLFTSNYGQLIMLKLLLVSAMLLLGAWHKLRLVPQITQQHHVVTLKRSISVEMVIAVCVLLTTSVFTTLVGPPV</sequence>
<dbReference type="KEGG" id="ptn:PTRA_b0008"/>
<dbReference type="PATRIC" id="fig|1315283.4.peg.3144"/>
<dbReference type="PANTHER" id="PTHR34820:SF4">
    <property type="entry name" value="INNER MEMBRANE PROTEIN YEBZ"/>
    <property type="match status" value="1"/>
</dbReference>
<feature type="domain" description="Copper resistance protein D" evidence="7">
    <location>
        <begin position="194"/>
        <end position="291"/>
    </location>
</feature>
<dbReference type="GO" id="GO:0046688">
    <property type="term" value="P:response to copper ion"/>
    <property type="evidence" value="ECO:0007669"/>
    <property type="project" value="UniProtKB-UniRule"/>
</dbReference>
<dbReference type="Pfam" id="PF05425">
    <property type="entry name" value="CopD"/>
    <property type="match status" value="1"/>
</dbReference>
<feature type="transmembrane region" description="Helical" evidence="6">
    <location>
        <begin position="233"/>
        <end position="254"/>
    </location>
</feature>
<dbReference type="PANTHER" id="PTHR34820">
    <property type="entry name" value="INNER MEMBRANE PROTEIN YEBZ"/>
    <property type="match status" value="1"/>
</dbReference>
<feature type="transmembrane region" description="Helical" evidence="6">
    <location>
        <begin position="54"/>
        <end position="73"/>
    </location>
</feature>
<organism evidence="8">
    <name type="scientific">Pseudoalteromonas translucida KMM 520</name>
    <dbReference type="NCBI Taxonomy" id="1315283"/>
    <lineage>
        <taxon>Bacteria</taxon>
        <taxon>Pseudomonadati</taxon>
        <taxon>Pseudomonadota</taxon>
        <taxon>Gammaproteobacteria</taxon>
        <taxon>Alteromonadales</taxon>
        <taxon>Pseudoalteromonadaceae</taxon>
        <taxon>Pseudoalteromonas</taxon>
    </lineage>
</organism>
<dbReference type="Proteomes" id="UP000065261">
    <property type="component" value="Chromosome II"/>
</dbReference>
<dbReference type="RefSeq" id="WP_058374630.1">
    <property type="nucleotide sequence ID" value="NZ_CP011035.1"/>
</dbReference>
<evidence type="ECO:0000259" key="7">
    <source>
        <dbReference type="Pfam" id="PF05425"/>
    </source>
</evidence>
<gene>
    <name evidence="8" type="primary">pcoD</name>
    <name evidence="8" type="ORF">PTRA_b0008</name>
</gene>
<feature type="transmembrane region" description="Helical" evidence="6">
    <location>
        <begin position="275"/>
        <end position="297"/>
    </location>
</feature>
<feature type="transmembrane region" description="Helical" evidence="6">
    <location>
        <begin position="202"/>
        <end position="221"/>
    </location>
</feature>
<keyword evidence="4 6" id="KW-1133">Transmembrane helix</keyword>
<evidence type="ECO:0000256" key="5">
    <source>
        <dbReference type="ARBA" id="ARBA00023136"/>
    </source>
</evidence>
<keyword evidence="6" id="KW-0186">Copper</keyword>
<accession>A0A0U2WMH2</accession>
<dbReference type="AlphaFoldDB" id="A0A0U2WMH2"/>
<keyword evidence="2 6" id="KW-1003">Cell membrane</keyword>
<feature type="transmembrane region" description="Helical" evidence="6">
    <location>
        <begin position="6"/>
        <end position="33"/>
    </location>
</feature>
<dbReference type="OrthoDB" id="5780104at2"/>
<reference evidence="8 9" key="1">
    <citation type="submission" date="2015-03" db="EMBL/GenBank/DDBJ databases">
        <authorList>
            <person name="Murphy D."/>
        </authorList>
    </citation>
    <scope>NUCLEOTIDE SEQUENCE [LARGE SCALE GENOMIC DNA]</scope>
    <source>
        <strain evidence="8 9">KMM 520</strain>
    </source>
</reference>
<keyword evidence="3 6" id="KW-0812">Transmembrane</keyword>